<reference evidence="2 3" key="1">
    <citation type="submission" date="2016-08" db="EMBL/GenBank/DDBJ databases">
        <authorList>
            <person name="Seilhamer J.J."/>
        </authorList>
    </citation>
    <scope>NUCLEOTIDE SEQUENCE [LARGE SCALE GENOMIC DNA]</scope>
    <source>
        <strain evidence="2 3">A37T2</strain>
    </source>
</reference>
<dbReference type="OrthoDB" id="211588at2"/>
<keyword evidence="3" id="KW-1185">Reference proteome</keyword>
<dbReference type="RefSeq" id="WP_089715310.1">
    <property type="nucleotide sequence ID" value="NZ_FMAR01000019.1"/>
</dbReference>
<dbReference type="STRING" id="1335309.GA0116948_11930"/>
<keyword evidence="1" id="KW-0732">Signal</keyword>
<protein>
    <submittedName>
        <fullName evidence="2">Peptidase</fullName>
    </submittedName>
</protein>
<feature type="chain" id="PRO_5008692223" evidence="1">
    <location>
        <begin position="27"/>
        <end position="238"/>
    </location>
</feature>
<dbReference type="InterPro" id="IPR007541">
    <property type="entry name" value="Uncharacterised_BSP"/>
</dbReference>
<organism evidence="2 3">
    <name type="scientific">Chitinophaga costaii</name>
    <dbReference type="NCBI Taxonomy" id="1335309"/>
    <lineage>
        <taxon>Bacteria</taxon>
        <taxon>Pseudomonadati</taxon>
        <taxon>Bacteroidota</taxon>
        <taxon>Chitinophagia</taxon>
        <taxon>Chitinophagales</taxon>
        <taxon>Chitinophagaceae</taxon>
        <taxon>Chitinophaga</taxon>
    </lineage>
</organism>
<dbReference type="Pfam" id="PF04450">
    <property type="entry name" value="BSP"/>
    <property type="match status" value="1"/>
</dbReference>
<dbReference type="Proteomes" id="UP000242818">
    <property type="component" value="Unassembled WGS sequence"/>
</dbReference>
<evidence type="ECO:0000256" key="1">
    <source>
        <dbReference type="SAM" id="SignalP"/>
    </source>
</evidence>
<dbReference type="EMBL" id="FMAR01000019">
    <property type="protein sequence ID" value="SCC61741.1"/>
    <property type="molecule type" value="Genomic_DNA"/>
</dbReference>
<proteinExistence type="predicted"/>
<name>A0A1C4G1U8_9BACT</name>
<dbReference type="PANTHER" id="PTHR33321">
    <property type="match status" value="1"/>
</dbReference>
<evidence type="ECO:0000313" key="3">
    <source>
        <dbReference type="Proteomes" id="UP000242818"/>
    </source>
</evidence>
<evidence type="ECO:0000313" key="2">
    <source>
        <dbReference type="EMBL" id="SCC61741.1"/>
    </source>
</evidence>
<dbReference type="PANTHER" id="PTHR33321:SF12">
    <property type="entry name" value="PLANT BASIC SECRETORY PROTEIN (BSP) FAMILY PROTEIN"/>
    <property type="match status" value="1"/>
</dbReference>
<accession>A0A1C4G1U8</accession>
<gene>
    <name evidence="2" type="ORF">GA0116948_11930</name>
</gene>
<feature type="signal peptide" evidence="1">
    <location>
        <begin position="1"/>
        <end position="26"/>
    </location>
</feature>
<dbReference type="AlphaFoldDB" id="A0A1C4G1U8"/>
<sequence length="238" mass="27204">MNHRFKKVAQAGVITALCLAPVLLKAQDERTASDTFYQRDTTVKNGFTLIFINKAESFDLHEKQRLIDAFFTVYPKEVAHYNKESLKKVFFIIDPAYKGVAATGGGVARYNPEWLTKNPEDIDVVTHEVMHIVQAYPNGSGPGWLTEGIADYVRAEYGVNNTAAKWSLPDYKDTQSYKNSYRITARFLQWLVKNKNPEMVDKLDAAMRNKTYTNDIWKQLAKADLDTLWKEYGEHPAI</sequence>